<evidence type="ECO:0000256" key="5">
    <source>
        <dbReference type="ARBA" id="ARBA00022692"/>
    </source>
</evidence>
<dbReference type="GO" id="GO:0005768">
    <property type="term" value="C:endosome"/>
    <property type="evidence" value="ECO:0007669"/>
    <property type="project" value="TreeGrafter"/>
</dbReference>
<keyword evidence="9 11" id="KW-0325">Glycoprotein</keyword>
<dbReference type="GO" id="GO:0032259">
    <property type="term" value="P:methylation"/>
    <property type="evidence" value="ECO:0007669"/>
    <property type="project" value="UniProtKB-KW"/>
</dbReference>
<dbReference type="InterPro" id="IPR029063">
    <property type="entry name" value="SAM-dependent_MTases_sf"/>
</dbReference>
<evidence type="ECO:0000256" key="1">
    <source>
        <dbReference type="ARBA" id="ARBA00004606"/>
    </source>
</evidence>
<dbReference type="InterPro" id="IPR004159">
    <property type="entry name" value="Put_SAM_MeTrfase"/>
</dbReference>
<dbReference type="Pfam" id="PF03141">
    <property type="entry name" value="Methyltransf_29"/>
    <property type="match status" value="2"/>
</dbReference>
<keyword evidence="5" id="KW-0812">Transmembrane</keyword>
<evidence type="ECO:0000256" key="3">
    <source>
        <dbReference type="ARBA" id="ARBA00022603"/>
    </source>
</evidence>
<gene>
    <name evidence="12" type="ORF">F2Q68_00001701</name>
</gene>
<dbReference type="GO" id="GO:0005802">
    <property type="term" value="C:trans-Golgi network"/>
    <property type="evidence" value="ECO:0007669"/>
    <property type="project" value="TreeGrafter"/>
</dbReference>
<dbReference type="Proteomes" id="UP000712281">
    <property type="component" value="Unassembled WGS sequence"/>
</dbReference>
<evidence type="ECO:0000256" key="6">
    <source>
        <dbReference type="ARBA" id="ARBA00022968"/>
    </source>
</evidence>
<dbReference type="EMBL" id="QGKW02001660">
    <property type="protein sequence ID" value="KAF2583516.1"/>
    <property type="molecule type" value="Genomic_DNA"/>
</dbReference>
<keyword evidence="3 11" id="KW-0489">Methyltransferase</keyword>
<name>A0A8S9JPT4_BRACR</name>
<keyword evidence="4 11" id="KW-0808">Transferase</keyword>
<proteinExistence type="inferred from homology"/>
<accession>A0A8S9JPT4</accession>
<dbReference type="GO" id="GO:0008168">
    <property type="term" value="F:methyltransferase activity"/>
    <property type="evidence" value="ECO:0007669"/>
    <property type="project" value="UniProtKB-UniRule"/>
</dbReference>
<protein>
    <recommendedName>
        <fullName evidence="11">Methyltransferase</fullName>
        <ecNumber evidence="11">2.1.1.-</ecNumber>
    </recommendedName>
</protein>
<dbReference type="PANTHER" id="PTHR10108">
    <property type="entry name" value="SAM-DEPENDENT METHYLTRANSFERASE"/>
    <property type="match status" value="1"/>
</dbReference>
<dbReference type="EC" id="2.1.1.-" evidence="11"/>
<dbReference type="SUPFAM" id="SSF53335">
    <property type="entry name" value="S-adenosyl-L-methionine-dependent methyltransferases"/>
    <property type="match status" value="2"/>
</dbReference>
<comment type="subcellular location">
    <subcellularLocation>
        <location evidence="10">Endomembrane system</location>
        <topology evidence="10">Single-pass membrane protein</topology>
    </subcellularLocation>
    <subcellularLocation>
        <location evidence="1 11">Membrane</location>
        <topology evidence="1 11">Single-pass type II membrane protein</topology>
    </subcellularLocation>
</comment>
<dbReference type="AlphaFoldDB" id="A0A8S9JPT4"/>
<dbReference type="GO" id="GO:0016020">
    <property type="term" value="C:membrane"/>
    <property type="evidence" value="ECO:0007669"/>
    <property type="project" value="UniProtKB-SubCell"/>
</dbReference>
<keyword evidence="8" id="KW-0472">Membrane</keyword>
<evidence type="ECO:0000256" key="7">
    <source>
        <dbReference type="ARBA" id="ARBA00022989"/>
    </source>
</evidence>
<evidence type="ECO:0000256" key="11">
    <source>
        <dbReference type="RuleBase" id="RU366043"/>
    </source>
</evidence>
<keyword evidence="7" id="KW-1133">Transmembrane helix</keyword>
<evidence type="ECO:0000313" key="12">
    <source>
        <dbReference type="EMBL" id="KAF2583516.1"/>
    </source>
</evidence>
<organism evidence="12 13">
    <name type="scientific">Brassica cretica</name>
    <name type="common">Mustard</name>
    <dbReference type="NCBI Taxonomy" id="69181"/>
    <lineage>
        <taxon>Eukaryota</taxon>
        <taxon>Viridiplantae</taxon>
        <taxon>Streptophyta</taxon>
        <taxon>Embryophyta</taxon>
        <taxon>Tracheophyta</taxon>
        <taxon>Spermatophyta</taxon>
        <taxon>Magnoliopsida</taxon>
        <taxon>eudicotyledons</taxon>
        <taxon>Gunneridae</taxon>
        <taxon>Pentapetalae</taxon>
        <taxon>rosids</taxon>
        <taxon>malvids</taxon>
        <taxon>Brassicales</taxon>
        <taxon>Brassicaceae</taxon>
        <taxon>Brassiceae</taxon>
        <taxon>Brassica</taxon>
    </lineage>
</organism>
<comment type="similarity">
    <text evidence="2 11">Belongs to the methyltransferase superfamily.</text>
</comment>
<keyword evidence="6 11" id="KW-0735">Signal-anchor</keyword>
<reference evidence="12" key="1">
    <citation type="submission" date="2019-12" db="EMBL/GenBank/DDBJ databases">
        <title>Genome sequencing and annotation of Brassica cretica.</title>
        <authorList>
            <person name="Studholme D.J."/>
            <person name="Sarris P.F."/>
        </authorList>
    </citation>
    <scope>NUCLEOTIDE SEQUENCE</scope>
    <source>
        <strain evidence="12">PFS-001/15</strain>
        <tissue evidence="12">Leaf</tissue>
    </source>
</reference>
<evidence type="ECO:0000256" key="9">
    <source>
        <dbReference type="ARBA" id="ARBA00023180"/>
    </source>
</evidence>
<evidence type="ECO:0000256" key="10">
    <source>
        <dbReference type="ARBA" id="ARBA00037847"/>
    </source>
</evidence>
<evidence type="ECO:0000256" key="8">
    <source>
        <dbReference type="ARBA" id="ARBA00023136"/>
    </source>
</evidence>
<evidence type="ECO:0000313" key="13">
    <source>
        <dbReference type="Proteomes" id="UP000712281"/>
    </source>
</evidence>
<comment type="caution">
    <text evidence="12">The sequence shown here is derived from an EMBL/GenBank/DDBJ whole genome shotgun (WGS) entry which is preliminary data.</text>
</comment>
<sequence>MLNLTTSLCWKLVQKEGYIAIWQKPLNNTCYLSREAGTKQPLCDESDDPDNVWYTSLKPCISRIPENGYGGNVPSWPDRLHTPPDRLQTIIFDSYIARKELFKAESKFWNEIIGSYIRSMKWKNMKLRNVMDMKAGFGGFAAALNDHKLDCWVLNVVPISGPNTLPVIYDRGLLGVMHDWCEPFDTYPRTYDFLHASGLFSVERKRCEMSTILLEMDRILRPGGRAYIRDSIDVMDEIQEITKAMGWHTSLRDTSEGPHASYRILTCEKRLLKAREAGTKQPLCDESDDPDNVWYTSLKPCISRIPENGYGGNVPSWPDRLHTPPDRLQTITFDSYIARKELFKAESKFWNEIIGSYIRSMKWKKMKLRNVMDMKAGFGGFAAALNDHKLDCWVLNVVPISGPNTLPVIYDRGLLGVMHDWCEPFDTYPRTYDFLHASGLFSVERKRCEMSTILLEMDRILRPGGRAYIRDSIDVMDEIQEITKAMGWQTSLRDTSEGPHASYRILTCEKRLLKA</sequence>
<evidence type="ECO:0000256" key="2">
    <source>
        <dbReference type="ARBA" id="ARBA00008361"/>
    </source>
</evidence>
<dbReference type="PANTHER" id="PTHR10108:SF979">
    <property type="entry name" value="METHYLTRANSFERASE PMT11-RELATED"/>
    <property type="match status" value="1"/>
</dbReference>
<evidence type="ECO:0000256" key="4">
    <source>
        <dbReference type="ARBA" id="ARBA00022679"/>
    </source>
</evidence>